<keyword evidence="3" id="KW-1185">Reference proteome</keyword>
<accession>E4NWE5</accession>
<name>E4NWE5_HALBP</name>
<dbReference type="HOGENOM" id="CLU_3416519_0_0_2"/>
<feature type="compositionally biased region" description="Basic residues" evidence="1">
    <location>
        <begin position="17"/>
        <end position="26"/>
    </location>
</feature>
<dbReference type="Proteomes" id="UP000006663">
    <property type="component" value="Plasmid pHBOR04"/>
</dbReference>
<geneLocation type="plasmid" evidence="2 3">
    <name>pHBOR04</name>
</geneLocation>
<feature type="compositionally biased region" description="Basic and acidic residues" evidence="1">
    <location>
        <begin position="7"/>
        <end position="16"/>
    </location>
</feature>
<evidence type="ECO:0000256" key="1">
    <source>
        <dbReference type="SAM" id="MobiDB-lite"/>
    </source>
</evidence>
<dbReference type="EMBL" id="CP001694">
    <property type="protein sequence ID" value="ADQ69365.1"/>
    <property type="molecule type" value="Genomic_DNA"/>
</dbReference>
<organism evidence="2 3">
    <name type="scientific">Halogeometricum borinquense (strain ATCC 700274 / DSM 11551 / JCM 10706 / KCTC 4070 / PR3)</name>
    <dbReference type="NCBI Taxonomy" id="469382"/>
    <lineage>
        <taxon>Archaea</taxon>
        <taxon>Methanobacteriati</taxon>
        <taxon>Methanobacteriota</taxon>
        <taxon>Stenosarchaea group</taxon>
        <taxon>Halobacteria</taxon>
        <taxon>Halobacteriales</taxon>
        <taxon>Haloferacaceae</taxon>
        <taxon>Halogeometricum</taxon>
    </lineage>
</organism>
<feature type="region of interest" description="Disordered" evidence="1">
    <location>
        <begin position="1"/>
        <end position="26"/>
    </location>
</feature>
<evidence type="ECO:0000313" key="2">
    <source>
        <dbReference type="EMBL" id="ADQ69365.1"/>
    </source>
</evidence>
<proteinExistence type="predicted"/>
<reference evidence="3" key="1">
    <citation type="journal article" date="2009" name="Stand. Genomic Sci.">
        <title>Complete genome sequence of Halogeometricum borinquense type strain (PR3).</title>
        <authorList>
            <person name="Malfatti S."/>
            <person name="Tindall B.J."/>
            <person name="Schneider S."/>
            <person name="Fahnrich R."/>
            <person name="Lapidus A."/>
            <person name="Labuttii K."/>
            <person name="Copeland A."/>
            <person name="Glavina Del Rio T."/>
            <person name="Nolan M."/>
            <person name="Chen F."/>
            <person name="Lucas S."/>
            <person name="Tice H."/>
            <person name="Cheng J.F."/>
            <person name="Bruce D."/>
            <person name="Goodwin L."/>
            <person name="Pitluck S."/>
            <person name="Anderson I."/>
            <person name="Pati A."/>
            <person name="Ivanova N."/>
            <person name="Mavromatis K."/>
            <person name="Chen A."/>
            <person name="Palaniappan K."/>
            <person name="D'haeseleer P."/>
            <person name="Goker M."/>
            <person name="Bristow J."/>
            <person name="Eisen J.A."/>
            <person name="Markowitz V."/>
            <person name="Hugenholtz P."/>
            <person name="Kyrpides N.C."/>
            <person name="Klenk H.P."/>
            <person name="Chain P."/>
        </authorList>
    </citation>
    <scope>NUCLEOTIDE SEQUENCE [LARGE SCALE GENOMIC DNA]</scope>
    <source>
        <strain evidence="3">ATCC 700274 / DSM 11551 / JCM 10706 / KCTC 4070 / PR3</strain>
        <plasmid evidence="3">pHBOR04</plasmid>
    </source>
</reference>
<gene>
    <name evidence="2" type="ordered locus">Hbor_36590</name>
</gene>
<dbReference type="AlphaFoldDB" id="E4NWE5"/>
<sequence length="26" mass="3183">MTIYMTEAERTEDGARHERHRVSRHL</sequence>
<keyword evidence="2" id="KW-0614">Plasmid</keyword>
<evidence type="ECO:0000313" key="3">
    <source>
        <dbReference type="Proteomes" id="UP000006663"/>
    </source>
</evidence>
<dbReference type="KEGG" id="hbo:Hbor_36590"/>
<protein>
    <submittedName>
        <fullName evidence="2">Uncharacterized protein</fullName>
    </submittedName>
</protein>